<reference evidence="2" key="1">
    <citation type="submission" date="2021-07" db="EMBL/GenBank/DDBJ databases">
        <authorList>
            <person name="Branca A.L. A."/>
        </authorList>
    </citation>
    <scope>NUCLEOTIDE SEQUENCE</scope>
</reference>
<evidence type="ECO:0000256" key="1">
    <source>
        <dbReference type="SAM" id="MobiDB-lite"/>
    </source>
</evidence>
<name>A0A9W4HLW1_PENNA</name>
<dbReference type="AlphaFoldDB" id="A0A9W4HLW1"/>
<feature type="region of interest" description="Disordered" evidence="1">
    <location>
        <begin position="91"/>
        <end position="179"/>
    </location>
</feature>
<proteinExistence type="predicted"/>
<feature type="compositionally biased region" description="Polar residues" evidence="1">
    <location>
        <begin position="134"/>
        <end position="179"/>
    </location>
</feature>
<evidence type="ECO:0000313" key="3">
    <source>
        <dbReference type="Proteomes" id="UP001153461"/>
    </source>
</evidence>
<evidence type="ECO:0000313" key="2">
    <source>
        <dbReference type="EMBL" id="CAG8057548.1"/>
    </source>
</evidence>
<feature type="region of interest" description="Disordered" evidence="1">
    <location>
        <begin position="212"/>
        <end position="235"/>
    </location>
</feature>
<gene>
    <name evidence="2" type="ORF">PNAL_LOCUS3475</name>
</gene>
<protein>
    <submittedName>
        <fullName evidence="2">Uncharacterized protein</fullName>
    </submittedName>
</protein>
<feature type="compositionally biased region" description="Polar residues" evidence="1">
    <location>
        <begin position="109"/>
        <end position="119"/>
    </location>
</feature>
<feature type="compositionally biased region" description="Low complexity" evidence="1">
    <location>
        <begin position="224"/>
        <end position="235"/>
    </location>
</feature>
<sequence length="284" mass="31945">MSPSVATSRTASSRLPSRPQKGSSQPPRRTTKRQSRHSWTDEELNLLSYLRHLRRWRFTQIQKSYFPSLSPSALLGAYWRLSTEDRVRRASAVTAPITTPHNTTRDSRSTPNTQSTRSGLEQGPSYLHRPISCPLSQAKSSTETSILPSPSSATGDEPVGQSSNTIRYNLRPNRSTTFPQRKPRYLVDWRRFPHFSKSYRYHLNLHRRSDRDYVPLSHTPTPNSSDRSPSVVSSPPSVASSLELFGLEARSLNSSVRDSSVTSSLSDNISSAEFFSSEERPPTP</sequence>
<feature type="region of interest" description="Disordered" evidence="1">
    <location>
        <begin position="1"/>
        <end position="38"/>
    </location>
</feature>
<dbReference type="EMBL" id="CAJVNV010000114">
    <property type="protein sequence ID" value="CAG8057548.1"/>
    <property type="molecule type" value="Genomic_DNA"/>
</dbReference>
<dbReference type="OrthoDB" id="5238236at2759"/>
<comment type="caution">
    <text evidence="2">The sequence shown here is derived from an EMBL/GenBank/DDBJ whole genome shotgun (WGS) entry which is preliminary data.</text>
</comment>
<accession>A0A9W4HLW1</accession>
<organism evidence="2 3">
    <name type="scientific">Penicillium nalgiovense</name>
    <dbReference type="NCBI Taxonomy" id="60175"/>
    <lineage>
        <taxon>Eukaryota</taxon>
        <taxon>Fungi</taxon>
        <taxon>Dikarya</taxon>
        <taxon>Ascomycota</taxon>
        <taxon>Pezizomycotina</taxon>
        <taxon>Eurotiomycetes</taxon>
        <taxon>Eurotiomycetidae</taxon>
        <taxon>Eurotiales</taxon>
        <taxon>Aspergillaceae</taxon>
        <taxon>Penicillium</taxon>
    </lineage>
</organism>
<dbReference type="Proteomes" id="UP001153461">
    <property type="component" value="Unassembled WGS sequence"/>
</dbReference>
<feature type="compositionally biased region" description="Polar residues" evidence="1">
    <location>
        <begin position="1"/>
        <end position="28"/>
    </location>
</feature>